<keyword evidence="5" id="KW-0808">Transferase</keyword>
<evidence type="ECO:0000259" key="12">
    <source>
        <dbReference type="Pfam" id="PF03007"/>
    </source>
</evidence>
<dbReference type="GO" id="GO:0005789">
    <property type="term" value="C:endoplasmic reticulum membrane"/>
    <property type="evidence" value="ECO:0007669"/>
    <property type="project" value="UniProtKB-SubCell"/>
</dbReference>
<feature type="transmembrane region" description="Helical" evidence="11">
    <location>
        <begin position="191"/>
        <end position="218"/>
    </location>
</feature>
<feature type="domain" description="O-acyltransferase WSD1 C-terminal" evidence="13">
    <location>
        <begin position="336"/>
        <end position="477"/>
    </location>
</feature>
<evidence type="ECO:0000256" key="2">
    <source>
        <dbReference type="ARBA" id="ARBA00004586"/>
    </source>
</evidence>
<evidence type="ECO:0000256" key="11">
    <source>
        <dbReference type="SAM" id="Phobius"/>
    </source>
</evidence>
<dbReference type="Pfam" id="PF06974">
    <property type="entry name" value="WS_DGAT_C"/>
    <property type="match status" value="1"/>
</dbReference>
<keyword evidence="7" id="KW-0012">Acyltransferase</keyword>
<dbReference type="GO" id="GO:0019432">
    <property type="term" value="P:triglyceride biosynthetic process"/>
    <property type="evidence" value="ECO:0007669"/>
    <property type="project" value="UniProtKB-UniPathway"/>
</dbReference>
<keyword evidence="6" id="KW-0256">Endoplasmic reticulum</keyword>
<evidence type="ECO:0000256" key="6">
    <source>
        <dbReference type="ARBA" id="ARBA00022824"/>
    </source>
</evidence>
<dbReference type="GO" id="GO:0047196">
    <property type="term" value="F:long-chain-alcohol O-fatty-acyltransferase activity"/>
    <property type="evidence" value="ECO:0007669"/>
    <property type="project" value="UniProtKB-EC"/>
</dbReference>
<dbReference type="GO" id="GO:0005886">
    <property type="term" value="C:plasma membrane"/>
    <property type="evidence" value="ECO:0007669"/>
    <property type="project" value="UniProtKB-SubCell"/>
</dbReference>
<reference evidence="15" key="1">
    <citation type="submission" date="2025-08" db="UniProtKB">
        <authorList>
            <consortium name="RefSeq"/>
        </authorList>
    </citation>
    <scope>IDENTIFICATION</scope>
    <source>
        <tissue evidence="15">Seedling</tissue>
    </source>
</reference>
<name>A0A6P3ZI82_ZIZJJ</name>
<dbReference type="KEGG" id="zju:107414787"/>
<keyword evidence="11" id="KW-1133">Transmembrane helix</keyword>
<keyword evidence="11" id="KW-0812">Transmembrane</keyword>
<dbReference type="InterPro" id="IPR045034">
    <property type="entry name" value="O-acyltransferase_WSD1-like"/>
</dbReference>
<comment type="pathway">
    <text evidence="3">Glycerolipid metabolism; triacylglycerol biosynthesis.</text>
</comment>
<comment type="similarity">
    <text evidence="8">In the N-terminal section; belongs to the long-chain O-acyltransferase family.</text>
</comment>
<dbReference type="PANTHER" id="PTHR31650">
    <property type="entry name" value="O-ACYLTRANSFERASE (WSD1-LIKE) FAMILY PROTEIN"/>
    <property type="match status" value="1"/>
</dbReference>
<dbReference type="Pfam" id="PF03007">
    <property type="entry name" value="WS_DGAT_cat"/>
    <property type="match status" value="1"/>
</dbReference>
<dbReference type="RefSeq" id="XP_015878466.3">
    <property type="nucleotide sequence ID" value="XM_016022980.4"/>
</dbReference>
<dbReference type="UniPathway" id="UPA00282"/>
<dbReference type="InterPro" id="IPR023213">
    <property type="entry name" value="CAT-like_dom_sf"/>
</dbReference>
<evidence type="ECO:0000256" key="1">
    <source>
        <dbReference type="ARBA" id="ARBA00004162"/>
    </source>
</evidence>
<feature type="domain" description="O-acyltransferase WSD1-like N-terminal" evidence="12">
    <location>
        <begin position="55"/>
        <end position="268"/>
    </location>
</feature>
<comment type="catalytic activity">
    <reaction evidence="9">
        <text>a long chain fatty alcohol + a fatty acyl-CoA = a long-chain alcohol wax ester + CoA</text>
        <dbReference type="Rhea" id="RHEA:38443"/>
        <dbReference type="ChEBI" id="CHEBI:17135"/>
        <dbReference type="ChEBI" id="CHEBI:57287"/>
        <dbReference type="ChEBI" id="CHEBI:77636"/>
        <dbReference type="ChEBI" id="CHEBI:235323"/>
        <dbReference type="EC" id="2.3.1.75"/>
    </reaction>
</comment>
<evidence type="ECO:0000256" key="10">
    <source>
        <dbReference type="ARBA" id="ARBA00048109"/>
    </source>
</evidence>
<evidence type="ECO:0000256" key="4">
    <source>
        <dbReference type="ARBA" id="ARBA00005189"/>
    </source>
</evidence>
<organism evidence="14 15">
    <name type="scientific">Ziziphus jujuba</name>
    <name type="common">Chinese jujube</name>
    <name type="synonym">Ziziphus sativa</name>
    <dbReference type="NCBI Taxonomy" id="326968"/>
    <lineage>
        <taxon>Eukaryota</taxon>
        <taxon>Viridiplantae</taxon>
        <taxon>Streptophyta</taxon>
        <taxon>Embryophyta</taxon>
        <taxon>Tracheophyta</taxon>
        <taxon>Spermatophyta</taxon>
        <taxon>Magnoliopsida</taxon>
        <taxon>eudicotyledons</taxon>
        <taxon>Gunneridae</taxon>
        <taxon>Pentapetalae</taxon>
        <taxon>rosids</taxon>
        <taxon>fabids</taxon>
        <taxon>Rosales</taxon>
        <taxon>Rhamnaceae</taxon>
        <taxon>Paliureae</taxon>
        <taxon>Ziziphus</taxon>
    </lineage>
</organism>
<dbReference type="SUPFAM" id="SSF52777">
    <property type="entry name" value="CoA-dependent acyltransferases"/>
    <property type="match status" value="1"/>
</dbReference>
<evidence type="ECO:0000256" key="8">
    <source>
        <dbReference type="ARBA" id="ARBA00024360"/>
    </source>
</evidence>
<evidence type="ECO:0000256" key="7">
    <source>
        <dbReference type="ARBA" id="ARBA00023315"/>
    </source>
</evidence>
<dbReference type="Gene3D" id="3.30.559.10">
    <property type="entry name" value="Chloramphenicol acetyltransferase-like domain"/>
    <property type="match status" value="1"/>
</dbReference>
<dbReference type="GeneID" id="107414787"/>
<dbReference type="InterPro" id="IPR009721">
    <property type="entry name" value="O-acyltransferase_WSD1_C"/>
</dbReference>
<sequence>MNTGESSQPSLSWPAGKQYLSPAARLFHSPRFNCYIISILGCKTNINPDVVKAGLKQTLLKHPRFSSKLVSSERGCGKRKWTRTSVNLEDHVIVPNFDSEIDSPDRFVEDYISNITTTPLDFSKPLWELHLLNVKTSYAEAVGVFRIHHSVGDGASLMSLLLACTRKTSDPDSLPTVPTMKKRTRSSDSSWFWRFLWVIWSVLIVIWNTFVHIVLFLATTLFLKDTKTPIKGELGVELATKRFVHRTVSLDHIKLIKNSMKLTVNDVIVGVTQASLSKYLNRRYAAQNQKDGGSNHKRNNLPKSIRLRAAILINLRPTVGIQDLAEMMAKDSKTRWGNWIGYILVPFTIALQDDPLNYILQAKAMIDRKKLSLEAICTFATAKLIITTFGAKVAGFIAHRLLSNTTMAFSSLVGPLEDVSFYGHPITFIAPSVYGHPHALTIHFQSYVNKMTIALAVDPSVIPDPHQLLDEIEESLKLTRDAVVKRELTQEPV</sequence>
<dbReference type="AlphaFoldDB" id="A0A6P3ZI82"/>
<comment type="pathway">
    <text evidence="4">Lipid metabolism.</text>
</comment>
<protein>
    <submittedName>
        <fullName evidence="15">Wax ester synthase/diacylglycerol acyltransferase 6-like isoform X1</fullName>
    </submittedName>
</protein>
<evidence type="ECO:0000313" key="14">
    <source>
        <dbReference type="Proteomes" id="UP001652623"/>
    </source>
</evidence>
<accession>A0A6P3ZI82</accession>
<evidence type="ECO:0000256" key="9">
    <source>
        <dbReference type="ARBA" id="ARBA00047604"/>
    </source>
</evidence>
<dbReference type="InterPro" id="IPR004255">
    <property type="entry name" value="O-acyltransferase_WSD1_N"/>
</dbReference>
<keyword evidence="14" id="KW-1185">Reference proteome</keyword>
<dbReference type="Proteomes" id="UP001652623">
    <property type="component" value="Chromosome 8"/>
</dbReference>
<dbReference type="GO" id="GO:0004144">
    <property type="term" value="F:diacylglycerol O-acyltransferase activity"/>
    <property type="evidence" value="ECO:0007669"/>
    <property type="project" value="UniProtKB-EC"/>
</dbReference>
<evidence type="ECO:0000313" key="15">
    <source>
        <dbReference type="RefSeq" id="XP_015878466.3"/>
    </source>
</evidence>
<evidence type="ECO:0000256" key="3">
    <source>
        <dbReference type="ARBA" id="ARBA00004771"/>
    </source>
</evidence>
<evidence type="ECO:0000259" key="13">
    <source>
        <dbReference type="Pfam" id="PF06974"/>
    </source>
</evidence>
<proteinExistence type="inferred from homology"/>
<dbReference type="PANTHER" id="PTHR31650:SF1">
    <property type="entry name" value="WAX ESTER SYNTHASE_DIACYLGLYCEROL ACYLTRANSFERASE 4-RELATED"/>
    <property type="match status" value="1"/>
</dbReference>
<comment type="subcellular location">
    <subcellularLocation>
        <location evidence="1">Cell membrane</location>
        <topology evidence="1">Single-pass membrane protein</topology>
    </subcellularLocation>
    <subcellularLocation>
        <location evidence="2">Endoplasmic reticulum membrane</location>
    </subcellularLocation>
</comment>
<comment type="catalytic activity">
    <reaction evidence="10">
        <text>an acyl-CoA + a 1,2-diacyl-sn-glycerol = a triacyl-sn-glycerol + CoA</text>
        <dbReference type="Rhea" id="RHEA:10868"/>
        <dbReference type="ChEBI" id="CHEBI:17815"/>
        <dbReference type="ChEBI" id="CHEBI:57287"/>
        <dbReference type="ChEBI" id="CHEBI:58342"/>
        <dbReference type="ChEBI" id="CHEBI:64615"/>
        <dbReference type="EC" id="2.3.1.20"/>
    </reaction>
</comment>
<keyword evidence="11" id="KW-0472">Membrane</keyword>
<gene>
    <name evidence="15" type="primary">LOC107414787</name>
</gene>
<evidence type="ECO:0000256" key="5">
    <source>
        <dbReference type="ARBA" id="ARBA00022679"/>
    </source>
</evidence>